<dbReference type="InterPro" id="IPR050312">
    <property type="entry name" value="IolE/XylAMocC-like"/>
</dbReference>
<sequence>MPHRAMYEMPTCFASPSLGMHPAHTLPLKIKAAADAGFAAIEIGMDDLIAYAHALNPDLPDPHPKYRATGAPALEPDPRDPADEPLWAALMTTASAVHELCANLELHILCLQPLSQYEGWPEPNDRHAWAWERALRWLDLAKELGAEMLQVGSNNELNASAGVEACVQDMKRIALAAGERELKIAYEPWCWGAYTNTWEACWEIVQKVDHPALGLCLDTFQIGGNPVYGASPTTATGWINGYHPTVFTLSLRKLTQSVPGSKIFYLQISDGAKLEPPLGRGNALDDRWKTGWESRQVWSGARRPLPFHGGYLPVLEITEAVLATGFRAGYLSYEIFEKEQEDEDPGIPERYAKEGMKTHERLMASVTRKWRR</sequence>
<reference evidence="3 4" key="1">
    <citation type="journal article" date="2016" name="Mol. Biol. Evol.">
        <title>Comparative Genomics of Early-Diverging Mushroom-Forming Fungi Provides Insights into the Origins of Lignocellulose Decay Capabilities.</title>
        <authorList>
            <person name="Nagy L.G."/>
            <person name="Riley R."/>
            <person name="Tritt A."/>
            <person name="Adam C."/>
            <person name="Daum C."/>
            <person name="Floudas D."/>
            <person name="Sun H."/>
            <person name="Yadav J.S."/>
            <person name="Pangilinan J."/>
            <person name="Larsson K.H."/>
            <person name="Matsuura K."/>
            <person name="Barry K."/>
            <person name="Labutti K."/>
            <person name="Kuo R."/>
            <person name="Ohm R.A."/>
            <person name="Bhattacharya S.S."/>
            <person name="Shirouzu T."/>
            <person name="Yoshinaga Y."/>
            <person name="Martin F.M."/>
            <person name="Grigoriev I.V."/>
            <person name="Hibbett D.S."/>
        </authorList>
    </citation>
    <scope>NUCLEOTIDE SEQUENCE [LARGE SCALE GENOMIC DNA]</scope>
    <source>
        <strain evidence="3 4">TUFC12733</strain>
    </source>
</reference>
<accession>A0A167MLV5</accession>
<keyword evidence="4" id="KW-1185">Reference proteome</keyword>
<dbReference type="SUPFAM" id="SSF51658">
    <property type="entry name" value="Xylose isomerase-like"/>
    <property type="match status" value="1"/>
</dbReference>
<organism evidence="3 4">
    <name type="scientific">Calocera viscosa (strain TUFC12733)</name>
    <dbReference type="NCBI Taxonomy" id="1330018"/>
    <lineage>
        <taxon>Eukaryota</taxon>
        <taxon>Fungi</taxon>
        <taxon>Dikarya</taxon>
        <taxon>Basidiomycota</taxon>
        <taxon>Agaricomycotina</taxon>
        <taxon>Dacrymycetes</taxon>
        <taxon>Dacrymycetales</taxon>
        <taxon>Dacrymycetaceae</taxon>
        <taxon>Calocera</taxon>
    </lineage>
</organism>
<evidence type="ECO:0000259" key="2">
    <source>
        <dbReference type="Pfam" id="PF01261"/>
    </source>
</evidence>
<dbReference type="AlphaFoldDB" id="A0A167MLV5"/>
<dbReference type="PANTHER" id="PTHR12110:SF56">
    <property type="entry name" value="DEHYDRATASE, PUTATIVE (AFU_ORTHOLOGUE AFUA_6G08740)-RELATED"/>
    <property type="match status" value="1"/>
</dbReference>
<evidence type="ECO:0000313" key="3">
    <source>
        <dbReference type="EMBL" id="KZO96854.1"/>
    </source>
</evidence>
<evidence type="ECO:0000256" key="1">
    <source>
        <dbReference type="SAM" id="MobiDB-lite"/>
    </source>
</evidence>
<evidence type="ECO:0000313" key="4">
    <source>
        <dbReference type="Proteomes" id="UP000076738"/>
    </source>
</evidence>
<dbReference type="PANTHER" id="PTHR12110">
    <property type="entry name" value="HYDROXYPYRUVATE ISOMERASE"/>
    <property type="match status" value="1"/>
</dbReference>
<dbReference type="Proteomes" id="UP000076738">
    <property type="component" value="Unassembled WGS sequence"/>
</dbReference>
<dbReference type="GO" id="GO:0016853">
    <property type="term" value="F:isomerase activity"/>
    <property type="evidence" value="ECO:0007669"/>
    <property type="project" value="UniProtKB-KW"/>
</dbReference>
<protein>
    <submittedName>
        <fullName evidence="3">Xylose isomerase-like protein</fullName>
    </submittedName>
</protein>
<feature type="region of interest" description="Disordered" evidence="1">
    <location>
        <begin position="61"/>
        <end position="80"/>
    </location>
</feature>
<name>A0A167MLV5_CALVF</name>
<keyword evidence="3" id="KW-0413">Isomerase</keyword>
<gene>
    <name evidence="3" type="ORF">CALVIDRAFT_102365</name>
</gene>
<dbReference type="STRING" id="1330018.A0A167MLV5"/>
<dbReference type="EMBL" id="KV417282">
    <property type="protein sequence ID" value="KZO96854.1"/>
    <property type="molecule type" value="Genomic_DNA"/>
</dbReference>
<dbReference type="Gene3D" id="3.20.20.150">
    <property type="entry name" value="Divalent-metal-dependent TIM barrel enzymes"/>
    <property type="match status" value="1"/>
</dbReference>
<dbReference type="InterPro" id="IPR013022">
    <property type="entry name" value="Xyl_isomerase-like_TIM-brl"/>
</dbReference>
<proteinExistence type="predicted"/>
<dbReference type="Pfam" id="PF01261">
    <property type="entry name" value="AP_endonuc_2"/>
    <property type="match status" value="1"/>
</dbReference>
<feature type="domain" description="Xylose isomerase-like TIM barrel" evidence="2">
    <location>
        <begin position="31"/>
        <end position="357"/>
    </location>
</feature>
<dbReference type="InterPro" id="IPR036237">
    <property type="entry name" value="Xyl_isomerase-like_sf"/>
</dbReference>
<dbReference type="OrthoDB" id="5360893at2759"/>